<comment type="caution">
    <text evidence="1">The sequence shown here is derived from an EMBL/GenBank/DDBJ whole genome shotgun (WGS) entry which is preliminary data.</text>
</comment>
<reference evidence="1 2" key="1">
    <citation type="submission" date="2017-12" db="EMBL/GenBank/DDBJ databases">
        <title>Hemimetabolous genomes reveal molecular basis of termite eusociality.</title>
        <authorList>
            <person name="Harrison M.C."/>
            <person name="Jongepier E."/>
            <person name="Robertson H.M."/>
            <person name="Arning N."/>
            <person name="Bitard-Feildel T."/>
            <person name="Chao H."/>
            <person name="Childers C.P."/>
            <person name="Dinh H."/>
            <person name="Doddapaneni H."/>
            <person name="Dugan S."/>
            <person name="Gowin J."/>
            <person name="Greiner C."/>
            <person name="Han Y."/>
            <person name="Hu H."/>
            <person name="Hughes D.S.T."/>
            <person name="Huylmans A.-K."/>
            <person name="Kemena C."/>
            <person name="Kremer L.P.M."/>
            <person name="Lee S.L."/>
            <person name="Lopez-Ezquerra A."/>
            <person name="Mallet L."/>
            <person name="Monroy-Kuhn J.M."/>
            <person name="Moser A."/>
            <person name="Murali S.C."/>
            <person name="Muzny D.M."/>
            <person name="Otani S."/>
            <person name="Piulachs M.-D."/>
            <person name="Poelchau M."/>
            <person name="Qu J."/>
            <person name="Schaub F."/>
            <person name="Wada-Katsumata A."/>
            <person name="Worley K.C."/>
            <person name="Xie Q."/>
            <person name="Ylla G."/>
            <person name="Poulsen M."/>
            <person name="Gibbs R.A."/>
            <person name="Schal C."/>
            <person name="Richards S."/>
            <person name="Belles X."/>
            <person name="Korb J."/>
            <person name="Bornberg-Bauer E."/>
        </authorList>
    </citation>
    <scope>NUCLEOTIDE SEQUENCE [LARGE SCALE GENOMIC DNA]</scope>
    <source>
        <tissue evidence="1">Whole body</tissue>
    </source>
</reference>
<evidence type="ECO:0000313" key="1">
    <source>
        <dbReference type="EMBL" id="PNF31997.1"/>
    </source>
</evidence>
<proteinExistence type="predicted"/>
<name>A0A2J7QTT7_9NEOP</name>
<dbReference type="AlphaFoldDB" id="A0A2J7QTT7"/>
<sequence length="82" mass="9521">QVSQKERSIFWEVIVSVILSKKLYMYMCPIPNSFRDTAISLYSTLTLNTVHCTLYRRATRHVLTRGAKCIVFDGGIFENILY</sequence>
<protein>
    <submittedName>
        <fullName evidence="1">Uncharacterized protein</fullName>
    </submittedName>
</protein>
<dbReference type="Proteomes" id="UP000235965">
    <property type="component" value="Unassembled WGS sequence"/>
</dbReference>
<accession>A0A2J7QTT7</accession>
<dbReference type="InParanoid" id="A0A2J7QTT7"/>
<organism evidence="1 2">
    <name type="scientific">Cryptotermes secundus</name>
    <dbReference type="NCBI Taxonomy" id="105785"/>
    <lineage>
        <taxon>Eukaryota</taxon>
        <taxon>Metazoa</taxon>
        <taxon>Ecdysozoa</taxon>
        <taxon>Arthropoda</taxon>
        <taxon>Hexapoda</taxon>
        <taxon>Insecta</taxon>
        <taxon>Pterygota</taxon>
        <taxon>Neoptera</taxon>
        <taxon>Polyneoptera</taxon>
        <taxon>Dictyoptera</taxon>
        <taxon>Blattodea</taxon>
        <taxon>Blattoidea</taxon>
        <taxon>Termitoidae</taxon>
        <taxon>Kalotermitidae</taxon>
        <taxon>Cryptotermitinae</taxon>
        <taxon>Cryptotermes</taxon>
    </lineage>
</organism>
<evidence type="ECO:0000313" key="2">
    <source>
        <dbReference type="Proteomes" id="UP000235965"/>
    </source>
</evidence>
<gene>
    <name evidence="1" type="ORF">B7P43_G06550</name>
</gene>
<dbReference type="EMBL" id="NEVH01011193">
    <property type="protein sequence ID" value="PNF31997.1"/>
    <property type="molecule type" value="Genomic_DNA"/>
</dbReference>
<keyword evidence="2" id="KW-1185">Reference proteome</keyword>
<feature type="non-terminal residue" evidence="1">
    <location>
        <position position="1"/>
    </location>
</feature>